<evidence type="ECO:0000256" key="1">
    <source>
        <dbReference type="SAM" id="MobiDB-lite"/>
    </source>
</evidence>
<dbReference type="STRING" id="242619.PG_1661"/>
<accession>Q7MU86</accession>
<feature type="compositionally biased region" description="Polar residues" evidence="1">
    <location>
        <begin position="36"/>
        <end position="46"/>
    </location>
</feature>
<dbReference type="EMBL" id="AE015924">
    <property type="protein sequence ID" value="AAQ66680.1"/>
    <property type="molecule type" value="Genomic_DNA"/>
</dbReference>
<gene>
    <name evidence="2" type="ordered locus">PG_1661</name>
</gene>
<sequence>MRCTIWLIRIYTDDKFVRYSASIRKESKRNEKDNEAGSTVATSLEEGNQRYRGVTFSSTIRQRGKQTQVITLKLKRNDYELRICFGTCGSVLLHL</sequence>
<name>Q7MU86_PORGI</name>
<feature type="compositionally biased region" description="Basic and acidic residues" evidence="1">
    <location>
        <begin position="26"/>
        <end position="35"/>
    </location>
</feature>
<organism evidence="2 3">
    <name type="scientific">Porphyromonas gingivalis (strain ATCC BAA-308 / W83)</name>
    <dbReference type="NCBI Taxonomy" id="242619"/>
    <lineage>
        <taxon>Bacteria</taxon>
        <taxon>Pseudomonadati</taxon>
        <taxon>Bacteroidota</taxon>
        <taxon>Bacteroidia</taxon>
        <taxon>Bacteroidales</taxon>
        <taxon>Porphyromonadaceae</taxon>
        <taxon>Porphyromonas</taxon>
    </lineage>
</organism>
<dbReference type="AlphaFoldDB" id="Q7MU86"/>
<dbReference type="KEGG" id="pgi:PG_1661"/>
<reference evidence="2 3" key="1">
    <citation type="journal article" date="2003" name="J. Bacteriol.">
        <title>Complete genome sequence of the oral pathogenic bacterium Porphyromonas gingivalis strain W83.</title>
        <authorList>
            <person name="Nelson K."/>
            <person name="Fleishmann R."/>
            <person name="DeBoy R."/>
            <person name="Paulsen I."/>
            <person name="Fouts D."/>
            <person name="Eisen J."/>
            <person name="Daugherty S."/>
            <person name="Dodson R."/>
            <person name="Durkin A."/>
            <person name="Gwinn M."/>
            <person name="Haft D."/>
            <person name="Kolonay J."/>
            <person name="Nelson W."/>
            <person name="White O."/>
            <person name="Mason T."/>
            <person name="Tallon L."/>
            <person name="Gray J."/>
            <person name="Granger D."/>
            <person name="Tettelin H."/>
            <person name="Dong H."/>
            <person name="Galvin J."/>
            <person name="Duncan M."/>
            <person name="Dewhirst F."/>
            <person name="Fraser C."/>
        </authorList>
    </citation>
    <scope>NUCLEOTIDE SEQUENCE [LARGE SCALE GENOMIC DNA]</scope>
    <source>
        <strain evidence="3">ATCC BAA-308 / W83</strain>
    </source>
</reference>
<evidence type="ECO:0000313" key="2">
    <source>
        <dbReference type="EMBL" id="AAQ66680.1"/>
    </source>
</evidence>
<dbReference type="HOGENOM" id="CLU_2370457_0_0_10"/>
<protein>
    <submittedName>
        <fullName evidence="2">Uncharacterized protein</fullName>
    </submittedName>
</protein>
<proteinExistence type="predicted"/>
<evidence type="ECO:0000313" key="3">
    <source>
        <dbReference type="Proteomes" id="UP000000588"/>
    </source>
</evidence>
<keyword evidence="3" id="KW-1185">Reference proteome</keyword>
<feature type="region of interest" description="Disordered" evidence="1">
    <location>
        <begin position="26"/>
        <end position="46"/>
    </location>
</feature>
<dbReference type="Proteomes" id="UP000000588">
    <property type="component" value="Chromosome"/>
</dbReference>
<dbReference type="EnsemblBacteria" id="AAQ66680">
    <property type="protein sequence ID" value="AAQ66680"/>
    <property type="gene ID" value="PG_1661"/>
</dbReference>